<keyword evidence="3" id="KW-0949">S-adenosyl-L-methionine</keyword>
<protein>
    <submittedName>
        <fullName evidence="4">Class I SAM-dependent methyltransferase</fullName>
    </submittedName>
</protein>
<evidence type="ECO:0000313" key="4">
    <source>
        <dbReference type="EMBL" id="MBF4160264.1"/>
    </source>
</evidence>
<dbReference type="GO" id="GO:0032259">
    <property type="term" value="P:methylation"/>
    <property type="evidence" value="ECO:0007669"/>
    <property type="project" value="UniProtKB-KW"/>
</dbReference>
<dbReference type="GO" id="GO:0008171">
    <property type="term" value="F:O-methyltransferase activity"/>
    <property type="evidence" value="ECO:0007669"/>
    <property type="project" value="InterPro"/>
</dbReference>
<dbReference type="PANTHER" id="PTHR10509:SF14">
    <property type="entry name" value="CAFFEOYL-COA O-METHYLTRANSFERASE 3-RELATED"/>
    <property type="match status" value="1"/>
</dbReference>
<dbReference type="GO" id="GO:0008757">
    <property type="term" value="F:S-adenosylmethionine-dependent methyltransferase activity"/>
    <property type="evidence" value="ECO:0007669"/>
    <property type="project" value="TreeGrafter"/>
</dbReference>
<dbReference type="InterPro" id="IPR050362">
    <property type="entry name" value="Cation-dep_OMT"/>
</dbReference>
<dbReference type="InterPro" id="IPR029063">
    <property type="entry name" value="SAM-dependent_MTases_sf"/>
</dbReference>
<dbReference type="InterPro" id="IPR002935">
    <property type="entry name" value="SAM_O-MeTrfase"/>
</dbReference>
<dbReference type="Pfam" id="PF01596">
    <property type="entry name" value="Methyltransf_3"/>
    <property type="match status" value="1"/>
</dbReference>
<proteinExistence type="predicted"/>
<evidence type="ECO:0000313" key="5">
    <source>
        <dbReference type="Proteomes" id="UP000656804"/>
    </source>
</evidence>
<keyword evidence="5" id="KW-1185">Reference proteome</keyword>
<dbReference type="PANTHER" id="PTHR10509">
    <property type="entry name" value="O-METHYLTRANSFERASE-RELATED"/>
    <property type="match status" value="1"/>
</dbReference>
<dbReference type="Proteomes" id="UP000656804">
    <property type="component" value="Unassembled WGS sequence"/>
</dbReference>
<organism evidence="4 5">
    <name type="scientific">Nocardioides acrostichi</name>
    <dbReference type="NCBI Taxonomy" id="2784339"/>
    <lineage>
        <taxon>Bacteria</taxon>
        <taxon>Bacillati</taxon>
        <taxon>Actinomycetota</taxon>
        <taxon>Actinomycetes</taxon>
        <taxon>Propionibacteriales</taxon>
        <taxon>Nocardioidaceae</taxon>
        <taxon>Nocardioides</taxon>
    </lineage>
</organism>
<gene>
    <name evidence="4" type="ORF">ISG29_01075</name>
</gene>
<keyword evidence="2" id="KW-0808">Transferase</keyword>
<comment type="caution">
    <text evidence="4">The sequence shown here is derived from an EMBL/GenBank/DDBJ whole genome shotgun (WGS) entry which is preliminary data.</text>
</comment>
<accession>A0A930UZ61</accession>
<reference evidence="4" key="1">
    <citation type="submission" date="2020-11" db="EMBL/GenBank/DDBJ databases">
        <title>Nocardioides sp. CBS4Y-1, whole genome shotgun sequence.</title>
        <authorList>
            <person name="Tuo L."/>
        </authorList>
    </citation>
    <scope>NUCLEOTIDE SEQUENCE</scope>
    <source>
        <strain evidence="4">CBS4Y-1</strain>
    </source>
</reference>
<dbReference type="CDD" id="cd02440">
    <property type="entry name" value="AdoMet_MTases"/>
    <property type="match status" value="1"/>
</dbReference>
<sequence>MTRARTLAPRPVTPVTLAAALVDDAVRDLDAGTPTAVVRAALVRAQGLLAGHDAYPRTMSGPPSEALARLAERTASHDWAAHDGVVPLEQEMLSGHLEGSLLALLVALGGARRVLEVGLFTGYSALAMAEALPSDGEVVACEIDPGVAALARESLDSSEAGRRVRVEVGPAAETLGMLAGRGEVFDLVFVDADKTGYPGYVAQVLDAGLLRVGGLLCVDNTMLQGEPWSEHPTEAGAAVHAASRLLAEDPRVAPVLVPLRDGLTLARRLA</sequence>
<dbReference type="AlphaFoldDB" id="A0A930UZ61"/>
<dbReference type="PROSITE" id="PS51682">
    <property type="entry name" value="SAM_OMT_I"/>
    <property type="match status" value="1"/>
</dbReference>
<dbReference type="RefSeq" id="WP_194501521.1">
    <property type="nucleotide sequence ID" value="NZ_JADIVZ010000001.1"/>
</dbReference>
<evidence type="ECO:0000256" key="3">
    <source>
        <dbReference type="ARBA" id="ARBA00022691"/>
    </source>
</evidence>
<dbReference type="Gene3D" id="3.40.50.150">
    <property type="entry name" value="Vaccinia Virus protein VP39"/>
    <property type="match status" value="1"/>
</dbReference>
<evidence type="ECO:0000256" key="2">
    <source>
        <dbReference type="ARBA" id="ARBA00022679"/>
    </source>
</evidence>
<evidence type="ECO:0000256" key="1">
    <source>
        <dbReference type="ARBA" id="ARBA00022603"/>
    </source>
</evidence>
<name>A0A930UZ61_9ACTN</name>
<dbReference type="SUPFAM" id="SSF53335">
    <property type="entry name" value="S-adenosyl-L-methionine-dependent methyltransferases"/>
    <property type="match status" value="1"/>
</dbReference>
<dbReference type="EMBL" id="JADIVZ010000001">
    <property type="protein sequence ID" value="MBF4160264.1"/>
    <property type="molecule type" value="Genomic_DNA"/>
</dbReference>
<keyword evidence="1 4" id="KW-0489">Methyltransferase</keyword>